<dbReference type="Pfam" id="PF12660">
    <property type="entry name" value="zf-TFIIIC"/>
    <property type="match status" value="1"/>
</dbReference>
<keyword evidence="4" id="KW-1185">Reference proteome</keyword>
<dbReference type="Proteomes" id="UP000245783">
    <property type="component" value="Unassembled WGS sequence"/>
</dbReference>
<dbReference type="STRING" id="1522189.A0A316VXH9"/>
<sequence>MEGAFSFTLILSGEALAAETSPEESAQAALASAFTLHAGADKSHSTIRLSPFFALLETSARRSAVLTAGVDTALSAAQNLLPESHPQAVEDERRITALRTVNLLLLKVQNEKSLPADIQLAVNDAAKRVSRALQSSHLLFQLEAAHSHIQGSDTRDVRGDTSADLMFCQRLVAAVYLAERDEQGSAIFKRMESLAWKLLQSMYRVEKIAKTARDALRADAREHLSVQCGEVCPACDADVPLVAIGADGVTRCRTGHIWSRCSVTWKPLGEVRSRTCIGCNRKAYPVSLGEEGSQLLNEALNTSRHCITCGAPWTIL</sequence>
<dbReference type="InterPro" id="IPR024764">
    <property type="entry name" value="TFIIIC_Znf"/>
</dbReference>
<evidence type="ECO:0000313" key="4">
    <source>
        <dbReference type="Proteomes" id="UP000245783"/>
    </source>
</evidence>
<dbReference type="GeneID" id="37033050"/>
<feature type="chain" id="PRO_5016464114" description="Transcription factor IIIC putative zinc-finger domain-containing protein" evidence="1">
    <location>
        <begin position="18"/>
        <end position="316"/>
    </location>
</feature>
<proteinExistence type="predicted"/>
<dbReference type="EMBL" id="KZ819426">
    <property type="protein sequence ID" value="PWN40205.1"/>
    <property type="molecule type" value="Genomic_DNA"/>
</dbReference>
<keyword evidence="1" id="KW-0732">Signal</keyword>
<evidence type="ECO:0000313" key="3">
    <source>
        <dbReference type="EMBL" id="PWN40205.1"/>
    </source>
</evidence>
<feature type="signal peptide" evidence="1">
    <location>
        <begin position="1"/>
        <end position="17"/>
    </location>
</feature>
<dbReference type="AlphaFoldDB" id="A0A316VXH9"/>
<reference evidence="3 4" key="1">
    <citation type="journal article" date="2018" name="Mol. Biol. Evol.">
        <title>Broad Genomic Sampling Reveals a Smut Pathogenic Ancestry of the Fungal Clade Ustilaginomycotina.</title>
        <authorList>
            <person name="Kijpornyongpan T."/>
            <person name="Mondo S.J."/>
            <person name="Barry K."/>
            <person name="Sandor L."/>
            <person name="Lee J."/>
            <person name="Lipzen A."/>
            <person name="Pangilinan J."/>
            <person name="LaButti K."/>
            <person name="Hainaut M."/>
            <person name="Henrissat B."/>
            <person name="Grigoriev I.V."/>
            <person name="Spatafora J.W."/>
            <person name="Aime M.C."/>
        </authorList>
    </citation>
    <scope>NUCLEOTIDE SEQUENCE [LARGE SCALE GENOMIC DNA]</scope>
    <source>
        <strain evidence="3 4">MCA 4658</strain>
    </source>
</reference>
<gene>
    <name evidence="3" type="ORF">IE81DRAFT_236518</name>
</gene>
<dbReference type="RefSeq" id="XP_025367365.1">
    <property type="nucleotide sequence ID" value="XM_025511180.1"/>
</dbReference>
<feature type="domain" description="Transcription factor IIIC putative zinc-finger" evidence="2">
    <location>
        <begin position="227"/>
        <end position="311"/>
    </location>
</feature>
<organism evidence="3 4">
    <name type="scientific">Ceraceosorus guamensis</name>
    <dbReference type="NCBI Taxonomy" id="1522189"/>
    <lineage>
        <taxon>Eukaryota</taxon>
        <taxon>Fungi</taxon>
        <taxon>Dikarya</taxon>
        <taxon>Basidiomycota</taxon>
        <taxon>Ustilaginomycotina</taxon>
        <taxon>Exobasidiomycetes</taxon>
        <taxon>Ceraceosorales</taxon>
        <taxon>Ceraceosoraceae</taxon>
        <taxon>Ceraceosorus</taxon>
    </lineage>
</organism>
<name>A0A316VXH9_9BASI</name>
<evidence type="ECO:0000256" key="1">
    <source>
        <dbReference type="SAM" id="SignalP"/>
    </source>
</evidence>
<evidence type="ECO:0000259" key="2">
    <source>
        <dbReference type="Pfam" id="PF12660"/>
    </source>
</evidence>
<dbReference type="InParanoid" id="A0A316VXH9"/>
<accession>A0A316VXH9</accession>
<dbReference type="OrthoDB" id="6021743at2759"/>
<protein>
    <recommendedName>
        <fullName evidence="2">Transcription factor IIIC putative zinc-finger domain-containing protein</fullName>
    </recommendedName>
</protein>